<proteinExistence type="predicted"/>
<sequence length="26" mass="3032">MYLEGVFCSFFCFVSNAFFCSKNNLI</sequence>
<name>A0A0E9Q7I3_ANGAN</name>
<dbReference type="EMBL" id="GBXM01096085">
    <property type="protein sequence ID" value="JAH12492.1"/>
    <property type="molecule type" value="Transcribed_RNA"/>
</dbReference>
<protein>
    <submittedName>
        <fullName evidence="1">Uncharacterized protein</fullName>
    </submittedName>
</protein>
<dbReference type="AlphaFoldDB" id="A0A0E9Q7I3"/>
<reference evidence="1" key="2">
    <citation type="journal article" date="2015" name="Fish Shellfish Immunol.">
        <title>Early steps in the European eel (Anguilla anguilla)-Vibrio vulnificus interaction in the gills: Role of the RtxA13 toxin.</title>
        <authorList>
            <person name="Callol A."/>
            <person name="Pajuelo D."/>
            <person name="Ebbesson L."/>
            <person name="Teles M."/>
            <person name="MacKenzie S."/>
            <person name="Amaro C."/>
        </authorList>
    </citation>
    <scope>NUCLEOTIDE SEQUENCE</scope>
</reference>
<evidence type="ECO:0000313" key="1">
    <source>
        <dbReference type="EMBL" id="JAH12492.1"/>
    </source>
</evidence>
<accession>A0A0E9Q7I3</accession>
<reference evidence="1" key="1">
    <citation type="submission" date="2014-11" db="EMBL/GenBank/DDBJ databases">
        <authorList>
            <person name="Amaro Gonzalez C."/>
        </authorList>
    </citation>
    <scope>NUCLEOTIDE SEQUENCE</scope>
</reference>
<organism evidence="1">
    <name type="scientific">Anguilla anguilla</name>
    <name type="common">European freshwater eel</name>
    <name type="synonym">Muraena anguilla</name>
    <dbReference type="NCBI Taxonomy" id="7936"/>
    <lineage>
        <taxon>Eukaryota</taxon>
        <taxon>Metazoa</taxon>
        <taxon>Chordata</taxon>
        <taxon>Craniata</taxon>
        <taxon>Vertebrata</taxon>
        <taxon>Euteleostomi</taxon>
        <taxon>Actinopterygii</taxon>
        <taxon>Neopterygii</taxon>
        <taxon>Teleostei</taxon>
        <taxon>Anguilliformes</taxon>
        <taxon>Anguillidae</taxon>
        <taxon>Anguilla</taxon>
    </lineage>
</organism>